<feature type="region of interest" description="Disordered" evidence="2">
    <location>
        <begin position="28"/>
        <end position="68"/>
    </location>
</feature>
<evidence type="ECO:0000313" key="5">
    <source>
        <dbReference type="Proteomes" id="UP001209540"/>
    </source>
</evidence>
<evidence type="ECO:0000256" key="2">
    <source>
        <dbReference type="SAM" id="MobiDB-lite"/>
    </source>
</evidence>
<reference evidence="4" key="1">
    <citation type="journal article" date="2022" name="IScience">
        <title>Evolution of zygomycete secretomes and the origins of terrestrial fungal ecologies.</title>
        <authorList>
            <person name="Chang Y."/>
            <person name="Wang Y."/>
            <person name="Mondo S."/>
            <person name="Ahrendt S."/>
            <person name="Andreopoulos W."/>
            <person name="Barry K."/>
            <person name="Beard J."/>
            <person name="Benny G.L."/>
            <person name="Blankenship S."/>
            <person name="Bonito G."/>
            <person name="Cuomo C."/>
            <person name="Desiro A."/>
            <person name="Gervers K.A."/>
            <person name="Hundley H."/>
            <person name="Kuo A."/>
            <person name="LaButti K."/>
            <person name="Lang B.F."/>
            <person name="Lipzen A."/>
            <person name="O'Donnell K."/>
            <person name="Pangilinan J."/>
            <person name="Reynolds N."/>
            <person name="Sandor L."/>
            <person name="Smith M.E."/>
            <person name="Tsang A."/>
            <person name="Grigoriev I.V."/>
            <person name="Stajich J.E."/>
            <person name="Spatafora J.W."/>
        </authorList>
    </citation>
    <scope>NUCLEOTIDE SEQUENCE</scope>
    <source>
        <strain evidence="4">RSA 2281</strain>
    </source>
</reference>
<dbReference type="PANTHER" id="PTHR31836">
    <property type="match status" value="1"/>
</dbReference>
<evidence type="ECO:0000256" key="1">
    <source>
        <dbReference type="ARBA" id="ARBA00022729"/>
    </source>
</evidence>
<keyword evidence="1 3" id="KW-0732">Signal</keyword>
<dbReference type="InterPro" id="IPR051477">
    <property type="entry name" value="Expansin_CellWall"/>
</dbReference>
<organism evidence="4 5">
    <name type="scientific">Phascolomyces articulosus</name>
    <dbReference type="NCBI Taxonomy" id="60185"/>
    <lineage>
        <taxon>Eukaryota</taxon>
        <taxon>Fungi</taxon>
        <taxon>Fungi incertae sedis</taxon>
        <taxon>Mucoromycota</taxon>
        <taxon>Mucoromycotina</taxon>
        <taxon>Mucoromycetes</taxon>
        <taxon>Mucorales</taxon>
        <taxon>Lichtheimiaceae</taxon>
        <taxon>Phascolomyces</taxon>
    </lineage>
</organism>
<proteinExistence type="predicted"/>
<sequence>MVATKYLLIIAIVLCIFTIMAESYPELEKRGKKKKHSKKRPGKKRPGKHSGGKSHKNNNKNNKNDDDKDSSLAGMLVADVSNAVNHVTGGFFKGFATFFHPVTEGGKYGACHGIVESDKSRIVALSTDLYGDTSKNSRWCGRKVFIQTEDGKKTTAKITDACPTYSLDLTPAVYDRIAKKETGIVPIKWCACGTEGCNDDECT</sequence>
<accession>A0AAD5JT25</accession>
<evidence type="ECO:0000256" key="3">
    <source>
        <dbReference type="SAM" id="SignalP"/>
    </source>
</evidence>
<dbReference type="InterPro" id="IPR036908">
    <property type="entry name" value="RlpA-like_sf"/>
</dbReference>
<name>A0AAD5JT25_9FUNG</name>
<feature type="signal peptide" evidence="3">
    <location>
        <begin position="1"/>
        <end position="23"/>
    </location>
</feature>
<dbReference type="Proteomes" id="UP001209540">
    <property type="component" value="Unassembled WGS sequence"/>
</dbReference>
<reference evidence="4" key="2">
    <citation type="submission" date="2023-02" db="EMBL/GenBank/DDBJ databases">
        <authorList>
            <consortium name="DOE Joint Genome Institute"/>
            <person name="Mondo S.J."/>
            <person name="Chang Y."/>
            <person name="Wang Y."/>
            <person name="Ahrendt S."/>
            <person name="Andreopoulos W."/>
            <person name="Barry K."/>
            <person name="Beard J."/>
            <person name="Benny G.L."/>
            <person name="Blankenship S."/>
            <person name="Bonito G."/>
            <person name="Cuomo C."/>
            <person name="Desiro A."/>
            <person name="Gervers K.A."/>
            <person name="Hundley H."/>
            <person name="Kuo A."/>
            <person name="LaButti K."/>
            <person name="Lang B.F."/>
            <person name="Lipzen A."/>
            <person name="O'Donnell K."/>
            <person name="Pangilinan J."/>
            <person name="Reynolds N."/>
            <person name="Sandor L."/>
            <person name="Smith M.W."/>
            <person name="Tsang A."/>
            <person name="Grigoriev I.V."/>
            <person name="Stajich J.E."/>
            <person name="Spatafora J.W."/>
        </authorList>
    </citation>
    <scope>NUCLEOTIDE SEQUENCE</scope>
    <source>
        <strain evidence="4">RSA 2281</strain>
    </source>
</reference>
<feature type="chain" id="PRO_5041938090" evidence="3">
    <location>
        <begin position="24"/>
        <end position="203"/>
    </location>
</feature>
<feature type="compositionally biased region" description="Basic residues" evidence="2">
    <location>
        <begin position="30"/>
        <end position="58"/>
    </location>
</feature>
<gene>
    <name evidence="4" type="ORF">BDA99DRAFT_562945</name>
</gene>
<protein>
    <submittedName>
        <fullName evidence="4">Uncharacterized protein</fullName>
    </submittedName>
</protein>
<comment type="caution">
    <text evidence="4">The sequence shown here is derived from an EMBL/GenBank/DDBJ whole genome shotgun (WGS) entry which is preliminary data.</text>
</comment>
<dbReference type="CDD" id="cd22191">
    <property type="entry name" value="DPBB_RlpA_EXP_N-like"/>
    <property type="match status" value="1"/>
</dbReference>
<dbReference type="EMBL" id="JAIXMP010000026">
    <property type="protein sequence ID" value="KAI9253351.1"/>
    <property type="molecule type" value="Genomic_DNA"/>
</dbReference>
<evidence type="ECO:0000313" key="4">
    <source>
        <dbReference type="EMBL" id="KAI9253351.1"/>
    </source>
</evidence>
<dbReference type="SUPFAM" id="SSF50685">
    <property type="entry name" value="Barwin-like endoglucanases"/>
    <property type="match status" value="1"/>
</dbReference>
<dbReference type="AlphaFoldDB" id="A0AAD5JT25"/>
<dbReference type="PANTHER" id="PTHR31836:SF28">
    <property type="entry name" value="SRCR DOMAIN-CONTAINING PROTEIN-RELATED"/>
    <property type="match status" value="1"/>
</dbReference>
<dbReference type="Gene3D" id="2.40.40.10">
    <property type="entry name" value="RlpA-like domain"/>
    <property type="match status" value="1"/>
</dbReference>
<keyword evidence="5" id="KW-1185">Reference proteome</keyword>